<evidence type="ECO:0000313" key="2">
    <source>
        <dbReference type="EMBL" id="VFU08813.1"/>
    </source>
</evidence>
<evidence type="ECO:0000256" key="1">
    <source>
        <dbReference type="SAM" id="MobiDB-lite"/>
    </source>
</evidence>
<gene>
    <name evidence="2" type="ORF">MTUNDRAET4_1920</name>
</gene>
<reference evidence="2 3" key="1">
    <citation type="submission" date="2019-03" db="EMBL/GenBank/DDBJ databases">
        <authorList>
            <person name="Kox A.R. M."/>
        </authorList>
    </citation>
    <scope>NUCLEOTIDE SEQUENCE [LARGE SCALE GENOMIC DNA]</scope>
    <source>
        <strain evidence="2">MTUNDRAET4 annotated genome</strain>
    </source>
</reference>
<evidence type="ECO:0000313" key="3">
    <source>
        <dbReference type="Proteomes" id="UP000294360"/>
    </source>
</evidence>
<proteinExistence type="predicted"/>
<feature type="compositionally biased region" description="Basic and acidic residues" evidence="1">
    <location>
        <begin position="57"/>
        <end position="71"/>
    </location>
</feature>
<accession>A0A4U8YZN3</accession>
<dbReference type="Proteomes" id="UP000294360">
    <property type="component" value="Chromosome"/>
</dbReference>
<dbReference type="AlphaFoldDB" id="A0A4U8YZN3"/>
<organism evidence="2 3">
    <name type="scientific">Methylocella tundrae</name>
    <dbReference type="NCBI Taxonomy" id="227605"/>
    <lineage>
        <taxon>Bacteria</taxon>
        <taxon>Pseudomonadati</taxon>
        <taxon>Pseudomonadota</taxon>
        <taxon>Alphaproteobacteria</taxon>
        <taxon>Hyphomicrobiales</taxon>
        <taxon>Beijerinckiaceae</taxon>
        <taxon>Methylocella</taxon>
    </lineage>
</organism>
<name>A0A4U8YZN3_METTU</name>
<feature type="region of interest" description="Disordered" evidence="1">
    <location>
        <begin position="46"/>
        <end position="71"/>
    </location>
</feature>
<dbReference type="EMBL" id="LR536450">
    <property type="protein sequence ID" value="VFU08813.1"/>
    <property type="molecule type" value="Genomic_DNA"/>
</dbReference>
<sequence>MSVNIGQPISHRLDHMLSGVRAQIALKIFGEDLDGLPRVAEDLRGRLAKNSRSGRSSSREAGPRSADRDCG</sequence>
<protein>
    <submittedName>
        <fullName evidence="2">Uncharacterized protein</fullName>
    </submittedName>
</protein>
<dbReference type="KEGG" id="mtun:MTUNDRAET4_1920"/>